<keyword evidence="2" id="KW-0540">Nuclease</keyword>
<keyword evidence="2" id="KW-0255">Endonuclease</keyword>
<dbReference type="GO" id="GO:0004519">
    <property type="term" value="F:endonuclease activity"/>
    <property type="evidence" value="ECO:0007669"/>
    <property type="project" value="UniProtKB-KW"/>
</dbReference>
<dbReference type="SMART" id="SM00497">
    <property type="entry name" value="IENR1"/>
    <property type="match status" value="1"/>
</dbReference>
<dbReference type="InterPro" id="IPR003615">
    <property type="entry name" value="HNH_nuc"/>
</dbReference>
<feature type="domain" description="HNH nuclease" evidence="1">
    <location>
        <begin position="301"/>
        <end position="350"/>
    </location>
</feature>
<protein>
    <submittedName>
        <fullName evidence="2">HNH endonuclease</fullName>
    </submittedName>
</protein>
<gene>
    <name evidence="2" type="ORF">LCPAC404_03110</name>
</gene>
<dbReference type="InterPro" id="IPR036388">
    <property type="entry name" value="WH-like_DNA-bd_sf"/>
</dbReference>
<keyword evidence="2" id="KW-0378">Hydrolase</keyword>
<dbReference type="InterPro" id="IPR003647">
    <property type="entry name" value="Intron_nuc_1_rpt"/>
</dbReference>
<dbReference type="InterPro" id="IPR044925">
    <property type="entry name" value="His-Me_finger_sf"/>
</dbReference>
<accession>A0A481ZCV9</accession>
<dbReference type="SMART" id="SM00507">
    <property type="entry name" value="HNHc"/>
    <property type="match status" value="1"/>
</dbReference>
<reference evidence="2" key="1">
    <citation type="journal article" date="2019" name="MBio">
        <title>Virus Genomes from Deep Sea Sediments Expand the Ocean Megavirome and Support Independent Origins of Viral Gigantism.</title>
        <authorList>
            <person name="Backstrom D."/>
            <person name="Yutin N."/>
            <person name="Jorgensen S.L."/>
            <person name="Dharamshi J."/>
            <person name="Homa F."/>
            <person name="Zaremba-Niedwiedzka K."/>
            <person name="Spang A."/>
            <person name="Wolf Y.I."/>
            <person name="Koonin E.V."/>
            <person name="Ettema T.J."/>
        </authorList>
    </citation>
    <scope>NUCLEOTIDE SEQUENCE</scope>
</reference>
<organism evidence="2">
    <name type="scientific">Pithovirus LCPAC404</name>
    <dbReference type="NCBI Taxonomy" id="2506597"/>
    <lineage>
        <taxon>Viruses</taxon>
        <taxon>Pithoviruses</taxon>
    </lineage>
</organism>
<evidence type="ECO:0000259" key="1">
    <source>
        <dbReference type="SMART" id="SM00507"/>
    </source>
</evidence>
<dbReference type="Gene3D" id="3.90.75.20">
    <property type="match status" value="2"/>
</dbReference>
<name>A0A481ZCV9_9VIRU</name>
<sequence length="422" mass="49054">MKYKCGALTNKGNKCQMRMKIEGALCQHHKVKERDPVLAELLDNFDVDEFFRFTGLKQDYCTNPECGNPEEWRSMKHYYSEMYVLSSLGRLWSYRERRLLEGFDMSAGNYRAFKLTDDNGMQHPKGIHTWLGIVYFGLSFLDKDSEQKDKEITVDHIDSARKKDNFVCCNLRSATKSQQMENQKSRSDRQGRAVLRLSLGGKTIDEFINIQRAAEVMEVSHGTIKNRCRDGKVLDGFKFRYKVKSDFGNLRWKSTAKLFENNDILWVSSEGHICRANGIITKGSKVGYYFKIQWRNNKTKKYFKKYVHILVWETFHEEIVEEGYQIHHKNGKPWENNIDNLVKVTPPDNIRASKESGKNKSCKKVRRVAHDETYRDFVSLAEAARETYKALNSGISRCLSGKQKTCGKCKCGKKFTWLSINN</sequence>
<evidence type="ECO:0000313" key="2">
    <source>
        <dbReference type="EMBL" id="QBK93607.1"/>
    </source>
</evidence>
<proteinExistence type="predicted"/>
<dbReference type="Pfam" id="PF13392">
    <property type="entry name" value="HNH_3"/>
    <property type="match status" value="1"/>
</dbReference>
<dbReference type="Gene3D" id="1.10.10.10">
    <property type="entry name" value="Winged helix-like DNA-binding domain superfamily/Winged helix DNA-binding domain"/>
    <property type="match status" value="1"/>
</dbReference>
<dbReference type="SUPFAM" id="SSF54060">
    <property type="entry name" value="His-Me finger endonucleases"/>
    <property type="match status" value="2"/>
</dbReference>
<dbReference type="EMBL" id="MK500599">
    <property type="protein sequence ID" value="QBK93607.1"/>
    <property type="molecule type" value="Genomic_DNA"/>
</dbReference>